<dbReference type="Pfam" id="PF13091">
    <property type="entry name" value="PLDc_2"/>
    <property type="match status" value="2"/>
</dbReference>
<evidence type="ECO:0000259" key="10">
    <source>
        <dbReference type="PROSITE" id="PS50035"/>
    </source>
</evidence>
<evidence type="ECO:0000313" key="11">
    <source>
        <dbReference type="EMBL" id="MDN4071931.1"/>
    </source>
</evidence>
<keyword evidence="2" id="KW-1003">Cell membrane</keyword>
<keyword evidence="3" id="KW-0808">Transferase</keyword>
<dbReference type="PANTHER" id="PTHR21248">
    <property type="entry name" value="CARDIOLIPIN SYNTHASE"/>
    <property type="match status" value="1"/>
</dbReference>
<evidence type="ECO:0000256" key="3">
    <source>
        <dbReference type="ARBA" id="ARBA00022679"/>
    </source>
</evidence>
<proteinExistence type="predicted"/>
<dbReference type="SUPFAM" id="SSF56024">
    <property type="entry name" value="Phospholipase D/nuclease"/>
    <property type="match status" value="2"/>
</dbReference>
<organism evidence="11 12">
    <name type="scientific">Fictibacillus terranigra</name>
    <dbReference type="NCBI Taxonomy" id="3058424"/>
    <lineage>
        <taxon>Bacteria</taxon>
        <taxon>Bacillati</taxon>
        <taxon>Bacillota</taxon>
        <taxon>Bacilli</taxon>
        <taxon>Bacillales</taxon>
        <taxon>Fictibacillaceae</taxon>
        <taxon>Fictibacillus</taxon>
    </lineage>
</organism>
<dbReference type="NCBIfam" id="TIGR04265">
    <property type="entry name" value="bac_cardiolipin"/>
    <property type="match status" value="1"/>
</dbReference>
<sequence>MIALTITVLILICLVFSLWLSYYLGYKKHLNRHRVKRYPKRTGKLSLFTDGNELYTSYFKDIRNAKDSVEIQFYTVCDDKICNEFLAILRQKAHEGLTVRLLLDHYGSKNVKKEQIKRCRDAGVKVAFSHKPSLPYLLFTSLTHNHRKISVIDGEIGYIGGFNLGEDYLGNNPKLGYWRDHHLKVLGKSVDDLRNQFYRDWNRATGEKQTYVPQEHVRETGGIEHHFESTNGAYLQETFLAMVRRAKRELYICTPYFIPGKELTDELIRALKRGVNVKVLVPFNGDYPLVKEAAFRYYGLLLPHGCKIYRFYQGFYHSKVVVVDDKLCDIGSGNFNKRSFYINDEMNGFIYTASFINRVKETIEEDIQRSELLTYESYQKRPLLQKGREQVANLFSRFL</sequence>
<keyword evidence="6 9" id="KW-1133">Transmembrane helix</keyword>
<dbReference type="InterPro" id="IPR001736">
    <property type="entry name" value="PLipase_D/transphosphatidylase"/>
</dbReference>
<dbReference type="InterPro" id="IPR022924">
    <property type="entry name" value="Cardiolipin_synthase"/>
</dbReference>
<comment type="subcellular location">
    <subcellularLocation>
        <location evidence="1">Cell membrane</location>
    </subcellularLocation>
</comment>
<evidence type="ECO:0000256" key="6">
    <source>
        <dbReference type="ARBA" id="ARBA00022989"/>
    </source>
</evidence>
<evidence type="ECO:0000256" key="9">
    <source>
        <dbReference type="SAM" id="Phobius"/>
    </source>
</evidence>
<feature type="domain" description="PLD phosphodiesterase" evidence="10">
    <location>
        <begin position="312"/>
        <end position="339"/>
    </location>
</feature>
<keyword evidence="4 9" id="KW-0812">Transmembrane</keyword>
<evidence type="ECO:0000256" key="4">
    <source>
        <dbReference type="ARBA" id="ARBA00022692"/>
    </source>
</evidence>
<evidence type="ECO:0000256" key="2">
    <source>
        <dbReference type="ARBA" id="ARBA00022475"/>
    </source>
</evidence>
<feature type="transmembrane region" description="Helical" evidence="9">
    <location>
        <begin position="6"/>
        <end position="26"/>
    </location>
</feature>
<dbReference type="CDD" id="cd09110">
    <property type="entry name" value="PLDc_CLS_1"/>
    <property type="match status" value="1"/>
</dbReference>
<evidence type="ECO:0000256" key="5">
    <source>
        <dbReference type="ARBA" id="ARBA00022737"/>
    </source>
</evidence>
<evidence type="ECO:0000313" key="12">
    <source>
        <dbReference type="Proteomes" id="UP001168694"/>
    </source>
</evidence>
<comment type="caution">
    <text evidence="11">The sequence shown here is derived from an EMBL/GenBank/DDBJ whole genome shotgun (WGS) entry which is preliminary data.</text>
</comment>
<keyword evidence="5" id="KW-0677">Repeat</keyword>
<dbReference type="PROSITE" id="PS50035">
    <property type="entry name" value="PLD"/>
    <property type="match status" value="2"/>
</dbReference>
<evidence type="ECO:0000256" key="7">
    <source>
        <dbReference type="ARBA" id="ARBA00023136"/>
    </source>
</evidence>
<dbReference type="Gene3D" id="3.30.870.10">
    <property type="entry name" value="Endonuclease Chain A"/>
    <property type="match status" value="2"/>
</dbReference>
<dbReference type="SMART" id="SM00155">
    <property type="entry name" value="PLDc"/>
    <property type="match status" value="2"/>
</dbReference>
<dbReference type="InterPro" id="IPR025202">
    <property type="entry name" value="PLD-like_dom"/>
</dbReference>
<dbReference type="EC" id="2.7.8.-" evidence="8"/>
<keyword evidence="7 9" id="KW-0472">Membrane</keyword>
<gene>
    <name evidence="11" type="primary">cls</name>
    <name evidence="11" type="ORF">QYF49_02655</name>
</gene>
<dbReference type="PANTHER" id="PTHR21248:SF7">
    <property type="entry name" value="MINOR CARDIOLIPIN SYNTHASE CLSB"/>
    <property type="match status" value="1"/>
</dbReference>
<feature type="domain" description="PLD phosphodiesterase" evidence="10">
    <location>
        <begin position="141"/>
        <end position="168"/>
    </location>
</feature>
<evidence type="ECO:0000256" key="1">
    <source>
        <dbReference type="ARBA" id="ARBA00004236"/>
    </source>
</evidence>
<reference evidence="11" key="1">
    <citation type="submission" date="2023-06" db="EMBL/GenBank/DDBJ databases">
        <title>Draft Genome Sequences of Representative Paenibacillus Polymyxa, Bacillus cereus, Fictibacillus sp., and Brevibacillus agri Strains Isolated from Amazonian Dark Earth.</title>
        <authorList>
            <person name="Pellegrinetti T.A."/>
            <person name="Cunha I.C.M."/>
            <person name="Chaves M.G."/>
            <person name="Freitas A.S."/>
            <person name="Silva A.V.R."/>
            <person name="Tsai S.M."/>
            <person name="Mendes L.W."/>
        </authorList>
    </citation>
    <scope>NUCLEOTIDE SEQUENCE</scope>
    <source>
        <strain evidence="11">CENA-BCM004</strain>
    </source>
</reference>
<name>A0ABT8E208_9BACL</name>
<keyword evidence="12" id="KW-1185">Reference proteome</keyword>
<evidence type="ECO:0000256" key="8">
    <source>
        <dbReference type="NCBIfam" id="TIGR04265"/>
    </source>
</evidence>
<dbReference type="RefSeq" id="WP_290398080.1">
    <property type="nucleotide sequence ID" value="NZ_JAUHLN010000001.1"/>
</dbReference>
<protein>
    <recommendedName>
        <fullName evidence="8">Cardiolipin synthase</fullName>
        <ecNumber evidence="8">2.7.8.-</ecNumber>
    </recommendedName>
</protein>
<dbReference type="Proteomes" id="UP001168694">
    <property type="component" value="Unassembled WGS sequence"/>
</dbReference>
<dbReference type="CDD" id="cd09112">
    <property type="entry name" value="PLDc_CLS_2"/>
    <property type="match status" value="1"/>
</dbReference>
<dbReference type="EMBL" id="JAUHLN010000001">
    <property type="protein sequence ID" value="MDN4071931.1"/>
    <property type="molecule type" value="Genomic_DNA"/>
</dbReference>
<accession>A0ABT8E208</accession>